<dbReference type="Gene3D" id="3.40.50.1000">
    <property type="entry name" value="HAD superfamily/HAD-like"/>
    <property type="match status" value="1"/>
</dbReference>
<protein>
    <submittedName>
        <fullName evidence="2">GMP/IMP nucleotidase</fullName>
        <ecNumber evidence="2">3.1.3.5</ecNumber>
    </submittedName>
</protein>
<gene>
    <name evidence="2" type="primary">yrfG</name>
    <name evidence="2" type="ORF">RYS15_09385</name>
</gene>
<dbReference type="EMBL" id="JAWIIJ010000005">
    <property type="protein sequence ID" value="MDV2078899.1"/>
    <property type="molecule type" value="Genomic_DNA"/>
</dbReference>
<proteinExistence type="predicted"/>
<sequence>MLNWSTLDTLLLDMDGTLLDLHYDNHFWLEHLPARYAQQYQLTPDQARNHILPMIQAERGSLNWYCTDYWSERLQLDVNALKAEVGDRIAYRPHVEEFLDTARQSGLRTVIVTNCHPDPLALKLSRTGLDQKVDHIVSSHQLGKPKEDPSFWQDLAQATHYQADRAMMLDDSFPVLDSANAAGIGQCLAILAPDSRQPHRERHPHLPGIHHFDEVLPELRRQRQGHAGNPA</sequence>
<dbReference type="GO" id="GO:0008253">
    <property type="term" value="F:5'-nucleotidase activity"/>
    <property type="evidence" value="ECO:0007669"/>
    <property type="project" value="UniProtKB-EC"/>
</dbReference>
<evidence type="ECO:0000256" key="1">
    <source>
        <dbReference type="ARBA" id="ARBA00022723"/>
    </source>
</evidence>
<dbReference type="SUPFAM" id="SSF56784">
    <property type="entry name" value="HAD-like"/>
    <property type="match status" value="1"/>
</dbReference>
<dbReference type="PANTHER" id="PTHR43434">
    <property type="entry name" value="PHOSPHOGLYCOLATE PHOSPHATASE"/>
    <property type="match status" value="1"/>
</dbReference>
<dbReference type="InterPro" id="IPR036412">
    <property type="entry name" value="HAD-like_sf"/>
</dbReference>
<dbReference type="EC" id="3.1.3.5" evidence="2"/>
<keyword evidence="3" id="KW-1185">Reference proteome</keyword>
<dbReference type="InterPro" id="IPR050155">
    <property type="entry name" value="HAD-like_hydrolase_sf"/>
</dbReference>
<accession>A0ABU3VX91</accession>
<keyword evidence="1" id="KW-0479">Metal-binding</keyword>
<keyword evidence="2" id="KW-0378">Hydrolase</keyword>
<dbReference type="InterPro" id="IPR023214">
    <property type="entry name" value="HAD_sf"/>
</dbReference>
<organism evidence="2 3">
    <name type="scientific">Marinobacter xestospongiae</name>
    <dbReference type="NCBI Taxonomy" id="994319"/>
    <lineage>
        <taxon>Bacteria</taxon>
        <taxon>Pseudomonadati</taxon>
        <taxon>Pseudomonadota</taxon>
        <taxon>Gammaproteobacteria</taxon>
        <taxon>Pseudomonadales</taxon>
        <taxon>Marinobacteraceae</taxon>
        <taxon>Marinobacter</taxon>
    </lineage>
</organism>
<evidence type="ECO:0000313" key="2">
    <source>
        <dbReference type="EMBL" id="MDV2078899.1"/>
    </source>
</evidence>
<name>A0ABU3VX91_9GAMM</name>
<dbReference type="InterPro" id="IPR006439">
    <property type="entry name" value="HAD-SF_hydro_IA"/>
</dbReference>
<dbReference type="SFLD" id="SFLDG01129">
    <property type="entry name" value="C1.5:_HAD__Beta-PGM__Phosphata"/>
    <property type="match status" value="1"/>
</dbReference>
<dbReference type="PANTHER" id="PTHR43434:SF3">
    <property type="entry name" value="GMP_IMP NUCLEOTIDASE YRFG"/>
    <property type="match status" value="1"/>
</dbReference>
<dbReference type="SFLD" id="SFLDS00003">
    <property type="entry name" value="Haloacid_Dehalogenase"/>
    <property type="match status" value="1"/>
</dbReference>
<dbReference type="CDD" id="cd01427">
    <property type="entry name" value="HAD_like"/>
    <property type="match status" value="1"/>
</dbReference>
<evidence type="ECO:0000313" key="3">
    <source>
        <dbReference type="Proteomes" id="UP001269819"/>
    </source>
</evidence>
<dbReference type="NCBIfam" id="NF011564">
    <property type="entry name" value="PRK14988.1"/>
    <property type="match status" value="1"/>
</dbReference>
<dbReference type="NCBIfam" id="TIGR01509">
    <property type="entry name" value="HAD-SF-IA-v3"/>
    <property type="match status" value="1"/>
</dbReference>
<reference evidence="2 3" key="1">
    <citation type="submission" date="2023-10" db="EMBL/GenBank/DDBJ databases">
        <title>Characteristics and mechanism of a salt-tolerant marine origin heterotrophic nitrifying- aerobic denitrifying bacteria Marinobacter xestospongiae HN1.</title>
        <authorList>
            <person name="Qi R."/>
        </authorList>
    </citation>
    <scope>NUCLEOTIDE SEQUENCE [LARGE SCALE GENOMIC DNA]</scope>
    <source>
        <strain evidence="2 3">HN1</strain>
    </source>
</reference>
<dbReference type="Pfam" id="PF00702">
    <property type="entry name" value="Hydrolase"/>
    <property type="match status" value="1"/>
</dbReference>
<comment type="caution">
    <text evidence="2">The sequence shown here is derived from an EMBL/GenBank/DDBJ whole genome shotgun (WGS) entry which is preliminary data.</text>
</comment>
<dbReference type="Proteomes" id="UP001269819">
    <property type="component" value="Unassembled WGS sequence"/>
</dbReference>
<dbReference type="RefSeq" id="WP_316973563.1">
    <property type="nucleotide sequence ID" value="NZ_JAWIIJ010000005.1"/>
</dbReference>